<proteinExistence type="predicted"/>
<protein>
    <submittedName>
        <fullName evidence="2">Uncharacterized protein</fullName>
    </submittedName>
</protein>
<keyword evidence="1" id="KW-0472">Membrane</keyword>
<keyword evidence="1" id="KW-1133">Transmembrane helix</keyword>
<evidence type="ECO:0000313" key="2">
    <source>
        <dbReference type="EMBL" id="CED94342.1"/>
    </source>
</evidence>
<evidence type="ECO:0000313" key="3">
    <source>
        <dbReference type="Proteomes" id="UP000245622"/>
    </source>
</evidence>
<organism evidence="2 3">
    <name type="scientific">Romboutsia ilealis</name>
    <dbReference type="NCBI Taxonomy" id="1115758"/>
    <lineage>
        <taxon>Bacteria</taxon>
        <taxon>Bacillati</taxon>
        <taxon>Bacillota</taxon>
        <taxon>Clostridia</taxon>
        <taxon>Peptostreptococcales</taxon>
        <taxon>Peptostreptococcaceae</taxon>
        <taxon>Romboutsia</taxon>
    </lineage>
</organism>
<dbReference type="Proteomes" id="UP000245622">
    <property type="component" value="Chromosome 1"/>
</dbReference>
<feature type="transmembrane region" description="Helical" evidence="1">
    <location>
        <begin position="28"/>
        <end position="47"/>
    </location>
</feature>
<keyword evidence="1" id="KW-0812">Transmembrane</keyword>
<dbReference type="EMBL" id="LN555523">
    <property type="protein sequence ID" value="CED94342.1"/>
    <property type="molecule type" value="Genomic_DNA"/>
</dbReference>
<gene>
    <name evidence="2" type="ORF">CRIB_1735</name>
</gene>
<name>A0A1V1I259_9FIRM</name>
<sequence length="86" mass="9863">MSAIICFSLTFTLMIINAVMGIFIRLNFYLLLFGILTTGFTVALTLFDSKNIFYSKKVKKPVKSNTVRKAKTKKVEHQTKVRRKIS</sequence>
<dbReference type="KEGG" id="ril:CRIB_1735"/>
<dbReference type="AlphaFoldDB" id="A0A1V1I259"/>
<keyword evidence="3" id="KW-1185">Reference proteome</keyword>
<accession>A0A1V1I259</accession>
<reference evidence="2 3" key="1">
    <citation type="submission" date="2014-04" db="EMBL/GenBank/DDBJ databases">
        <authorList>
            <person name="Hornung B.V."/>
        </authorList>
    </citation>
    <scope>NUCLEOTIDE SEQUENCE [LARGE SCALE GENOMIC DNA]</scope>
    <source>
        <strain evidence="2 3">CRIB</strain>
    </source>
</reference>
<evidence type="ECO:0000256" key="1">
    <source>
        <dbReference type="SAM" id="Phobius"/>
    </source>
</evidence>